<dbReference type="PANTHER" id="PTHR22960:SF0">
    <property type="entry name" value="MOLYBDENUM COFACTOR BIOSYNTHESIS PROTEIN 1"/>
    <property type="match status" value="1"/>
</dbReference>
<comment type="cofactor">
    <cofactor evidence="1">
        <name>[4Fe-4S] cluster</name>
        <dbReference type="ChEBI" id="CHEBI:49883"/>
    </cofactor>
</comment>
<evidence type="ECO:0000256" key="8">
    <source>
        <dbReference type="ARBA" id="ARBA00023014"/>
    </source>
</evidence>
<dbReference type="Pfam" id="PF06463">
    <property type="entry name" value="Mob_synth_C"/>
    <property type="match status" value="1"/>
</dbReference>
<keyword evidence="10" id="KW-0501">Molybdenum cofactor biosynthesis</keyword>
<dbReference type="CDD" id="cd21117">
    <property type="entry name" value="Twitch_MoaA"/>
    <property type="match status" value="1"/>
</dbReference>
<dbReference type="PROSITE" id="PS51918">
    <property type="entry name" value="RADICAL_SAM"/>
    <property type="match status" value="1"/>
</dbReference>
<sequence length="336" mass="38231">MNTDRSVIYDNHGRPITYLRLSVTDRCNLRCKYCMPASGINFLPRKELLSYEELERLISILTNLGISKIRITGGEPFVRKNLIDFFSVISKNDKLEKVALTTNGTLLAPYISRLEEMGITSINLSLDTIDPDRFKKITRRDQFDRVMDSFHLLNESAIPFKINTVVMEEHNIEDIIPLAELTKKYPISVRYIEEMPFNGSGGNGPALTWTYDKILSHLKSRYLNIKEIPAGPHSTSTNYQIPGYRGKIGIIAAFSRTFCGSCNRIRVDSKGTLKTCLYDNGVLNIKEVMRGGATDKEINQLFRHTFKNRAKNGFEAERRRTQNHNPIEESMALIGG</sequence>
<keyword evidence="5" id="KW-0479">Metal-binding</keyword>
<evidence type="ECO:0000256" key="11">
    <source>
        <dbReference type="ARBA" id="ARBA00023239"/>
    </source>
</evidence>
<dbReference type="PROSITE" id="PS01305">
    <property type="entry name" value="MOAA_NIFB_PQQE"/>
    <property type="match status" value="1"/>
</dbReference>
<dbReference type="Proteomes" id="UP001207918">
    <property type="component" value="Unassembled WGS sequence"/>
</dbReference>
<feature type="domain" description="Radical SAM core" evidence="13">
    <location>
        <begin position="11"/>
        <end position="226"/>
    </location>
</feature>
<keyword evidence="9" id="KW-0342">GTP-binding</keyword>
<organism evidence="14 15">
    <name type="scientific">Fodinibius salsisoli</name>
    <dbReference type="NCBI Taxonomy" id="2820877"/>
    <lineage>
        <taxon>Bacteria</taxon>
        <taxon>Pseudomonadati</taxon>
        <taxon>Balneolota</taxon>
        <taxon>Balneolia</taxon>
        <taxon>Balneolales</taxon>
        <taxon>Balneolaceae</taxon>
        <taxon>Fodinibius</taxon>
    </lineage>
</organism>
<dbReference type="InterPro" id="IPR010505">
    <property type="entry name" value="MoaA_twitch"/>
</dbReference>
<accession>A0ABT3PTI5</accession>
<evidence type="ECO:0000313" key="14">
    <source>
        <dbReference type="EMBL" id="MCW9709168.1"/>
    </source>
</evidence>
<evidence type="ECO:0000313" key="15">
    <source>
        <dbReference type="Proteomes" id="UP001207918"/>
    </source>
</evidence>
<dbReference type="SFLD" id="SFLDG01383">
    <property type="entry name" value="cyclic_pyranopterin_phosphate"/>
    <property type="match status" value="1"/>
</dbReference>
<protein>
    <recommendedName>
        <fullName evidence="2">GTP 3',8-cyclase</fullName>
        <ecNumber evidence="2">4.1.99.22</ecNumber>
    </recommendedName>
</protein>
<keyword evidence="15" id="KW-1185">Reference proteome</keyword>
<evidence type="ECO:0000256" key="6">
    <source>
        <dbReference type="ARBA" id="ARBA00022741"/>
    </source>
</evidence>
<name>A0ABT3PTI5_9BACT</name>
<dbReference type="InterPro" id="IPR040064">
    <property type="entry name" value="MoaA-like"/>
</dbReference>
<dbReference type="NCBIfam" id="TIGR02666">
    <property type="entry name" value="moaA"/>
    <property type="match status" value="1"/>
</dbReference>
<dbReference type="GO" id="GO:0061798">
    <property type="term" value="F:GTP 3',8'-cyclase activity"/>
    <property type="evidence" value="ECO:0007669"/>
    <property type="project" value="UniProtKB-EC"/>
</dbReference>
<dbReference type="RefSeq" id="WP_265768041.1">
    <property type="nucleotide sequence ID" value="NZ_JAGGJA010000024.1"/>
</dbReference>
<dbReference type="CDD" id="cd01335">
    <property type="entry name" value="Radical_SAM"/>
    <property type="match status" value="1"/>
</dbReference>
<dbReference type="InterPro" id="IPR013483">
    <property type="entry name" value="MoaA"/>
</dbReference>
<evidence type="ECO:0000256" key="5">
    <source>
        <dbReference type="ARBA" id="ARBA00022723"/>
    </source>
</evidence>
<keyword evidence="6" id="KW-0547">Nucleotide-binding</keyword>
<dbReference type="InterPro" id="IPR050105">
    <property type="entry name" value="MoCo_biosynth_MoaA/MoaC"/>
</dbReference>
<comment type="caution">
    <text evidence="14">The sequence shown here is derived from an EMBL/GenBank/DDBJ whole genome shotgun (WGS) entry which is preliminary data.</text>
</comment>
<dbReference type="SFLD" id="SFLDS00029">
    <property type="entry name" value="Radical_SAM"/>
    <property type="match status" value="1"/>
</dbReference>
<dbReference type="InterPro" id="IPR006638">
    <property type="entry name" value="Elp3/MiaA/NifB-like_rSAM"/>
</dbReference>
<evidence type="ECO:0000259" key="13">
    <source>
        <dbReference type="PROSITE" id="PS51918"/>
    </source>
</evidence>
<keyword evidence="8" id="KW-0411">Iron-sulfur</keyword>
<dbReference type="Gene3D" id="3.20.20.70">
    <property type="entry name" value="Aldolase class I"/>
    <property type="match status" value="1"/>
</dbReference>
<dbReference type="InterPro" id="IPR013785">
    <property type="entry name" value="Aldolase_TIM"/>
</dbReference>
<proteinExistence type="predicted"/>
<evidence type="ECO:0000256" key="7">
    <source>
        <dbReference type="ARBA" id="ARBA00023004"/>
    </source>
</evidence>
<dbReference type="SFLD" id="SFLDG01386">
    <property type="entry name" value="main_SPASM_domain-containing"/>
    <property type="match status" value="1"/>
</dbReference>
<keyword evidence="4" id="KW-0949">S-adenosyl-L-methionine</keyword>
<dbReference type="SUPFAM" id="SSF102114">
    <property type="entry name" value="Radical SAM enzymes"/>
    <property type="match status" value="1"/>
</dbReference>
<dbReference type="EC" id="4.1.99.22" evidence="2"/>
<reference evidence="14 15" key="1">
    <citation type="submission" date="2021-03" db="EMBL/GenBank/DDBJ databases">
        <title>Aliifodinibius sp. nov., a new bacterium isolated from saline soil.</title>
        <authorList>
            <person name="Galisteo C."/>
            <person name="De La Haba R."/>
            <person name="Sanchez-Porro C."/>
            <person name="Ventosa A."/>
        </authorList>
    </citation>
    <scope>NUCLEOTIDE SEQUENCE [LARGE SCALE GENOMIC DNA]</scope>
    <source>
        <strain evidence="14 15">1BSP15-2V2</strain>
    </source>
</reference>
<evidence type="ECO:0000256" key="9">
    <source>
        <dbReference type="ARBA" id="ARBA00023134"/>
    </source>
</evidence>
<dbReference type="InterPro" id="IPR058240">
    <property type="entry name" value="rSAM_sf"/>
</dbReference>
<comment type="catalytic activity">
    <reaction evidence="12">
        <text>GTP + AH2 + S-adenosyl-L-methionine = (8S)-3',8-cyclo-7,8-dihydroguanosine 5'-triphosphate + 5'-deoxyadenosine + L-methionine + A + H(+)</text>
        <dbReference type="Rhea" id="RHEA:49576"/>
        <dbReference type="ChEBI" id="CHEBI:13193"/>
        <dbReference type="ChEBI" id="CHEBI:15378"/>
        <dbReference type="ChEBI" id="CHEBI:17319"/>
        <dbReference type="ChEBI" id="CHEBI:17499"/>
        <dbReference type="ChEBI" id="CHEBI:37565"/>
        <dbReference type="ChEBI" id="CHEBI:57844"/>
        <dbReference type="ChEBI" id="CHEBI:59789"/>
        <dbReference type="ChEBI" id="CHEBI:131766"/>
        <dbReference type="EC" id="4.1.99.22"/>
    </reaction>
</comment>
<dbReference type="PANTHER" id="PTHR22960">
    <property type="entry name" value="MOLYBDOPTERIN COFACTOR SYNTHESIS PROTEIN A"/>
    <property type="match status" value="1"/>
</dbReference>
<evidence type="ECO:0000256" key="2">
    <source>
        <dbReference type="ARBA" id="ARBA00012167"/>
    </source>
</evidence>
<evidence type="ECO:0000256" key="1">
    <source>
        <dbReference type="ARBA" id="ARBA00001966"/>
    </source>
</evidence>
<dbReference type="InterPro" id="IPR000385">
    <property type="entry name" value="MoaA_NifB_PqqE_Fe-S-bd_CS"/>
</dbReference>
<dbReference type="EMBL" id="JAGGJA010000024">
    <property type="protein sequence ID" value="MCW9709168.1"/>
    <property type="molecule type" value="Genomic_DNA"/>
</dbReference>
<keyword evidence="7" id="KW-0408">Iron</keyword>
<evidence type="ECO:0000256" key="12">
    <source>
        <dbReference type="ARBA" id="ARBA00048697"/>
    </source>
</evidence>
<keyword evidence="11 14" id="KW-0456">Lyase</keyword>
<dbReference type="SFLD" id="SFLDG01067">
    <property type="entry name" value="SPASM/twitch_domain_containing"/>
    <property type="match status" value="1"/>
</dbReference>
<evidence type="ECO:0000256" key="4">
    <source>
        <dbReference type="ARBA" id="ARBA00022691"/>
    </source>
</evidence>
<dbReference type="InterPro" id="IPR007197">
    <property type="entry name" value="rSAM"/>
</dbReference>
<dbReference type="Pfam" id="PF04055">
    <property type="entry name" value="Radical_SAM"/>
    <property type="match status" value="1"/>
</dbReference>
<evidence type="ECO:0000256" key="3">
    <source>
        <dbReference type="ARBA" id="ARBA00022485"/>
    </source>
</evidence>
<gene>
    <name evidence="14" type="primary">moaA</name>
    <name evidence="14" type="ORF">J6I44_20065</name>
</gene>
<evidence type="ECO:0000256" key="10">
    <source>
        <dbReference type="ARBA" id="ARBA00023150"/>
    </source>
</evidence>
<keyword evidence="3" id="KW-0004">4Fe-4S</keyword>
<dbReference type="SMART" id="SM00729">
    <property type="entry name" value="Elp3"/>
    <property type="match status" value="1"/>
</dbReference>